<gene>
    <name evidence="1" type="ORF">CPELLU_LOCUS14042</name>
</gene>
<sequence length="60" mass="7168">DMTWRKIAFGLDIYNENINKKKSMIHPRIFIEDFSKLPTFTWKEFNQRVQSGANFVVCDV</sequence>
<feature type="non-terminal residue" evidence="1">
    <location>
        <position position="60"/>
    </location>
</feature>
<dbReference type="AlphaFoldDB" id="A0A9N9NKR7"/>
<protein>
    <submittedName>
        <fullName evidence="1">19905_t:CDS:1</fullName>
    </submittedName>
</protein>
<organism evidence="1 2">
    <name type="scientific">Cetraspora pellucida</name>
    <dbReference type="NCBI Taxonomy" id="1433469"/>
    <lineage>
        <taxon>Eukaryota</taxon>
        <taxon>Fungi</taxon>
        <taxon>Fungi incertae sedis</taxon>
        <taxon>Mucoromycota</taxon>
        <taxon>Glomeromycotina</taxon>
        <taxon>Glomeromycetes</taxon>
        <taxon>Diversisporales</taxon>
        <taxon>Gigasporaceae</taxon>
        <taxon>Cetraspora</taxon>
    </lineage>
</organism>
<proteinExistence type="predicted"/>
<dbReference type="EMBL" id="CAJVQA010015965">
    <property type="protein sequence ID" value="CAG8740281.1"/>
    <property type="molecule type" value="Genomic_DNA"/>
</dbReference>
<evidence type="ECO:0000313" key="2">
    <source>
        <dbReference type="Proteomes" id="UP000789759"/>
    </source>
</evidence>
<keyword evidence="2" id="KW-1185">Reference proteome</keyword>
<dbReference type="Proteomes" id="UP000789759">
    <property type="component" value="Unassembled WGS sequence"/>
</dbReference>
<comment type="caution">
    <text evidence="1">The sequence shown here is derived from an EMBL/GenBank/DDBJ whole genome shotgun (WGS) entry which is preliminary data.</text>
</comment>
<accession>A0A9N9NKR7</accession>
<reference evidence="1" key="1">
    <citation type="submission" date="2021-06" db="EMBL/GenBank/DDBJ databases">
        <authorList>
            <person name="Kallberg Y."/>
            <person name="Tangrot J."/>
            <person name="Rosling A."/>
        </authorList>
    </citation>
    <scope>NUCLEOTIDE SEQUENCE</scope>
    <source>
        <strain evidence="1">FL966</strain>
    </source>
</reference>
<name>A0A9N9NKR7_9GLOM</name>
<evidence type="ECO:0000313" key="1">
    <source>
        <dbReference type="EMBL" id="CAG8740281.1"/>
    </source>
</evidence>